<accession>A0A2Z4Y5B8</accession>
<dbReference type="SUPFAM" id="SSF55781">
    <property type="entry name" value="GAF domain-like"/>
    <property type="match status" value="1"/>
</dbReference>
<keyword evidence="1" id="KW-0175">Coiled coil</keyword>
<sequence>MVLGWFDKKSWRLRRKIKDLQADLREAEREGRFILEDGIFFAELEDMGEMTMLVFGATDVLSAQEESVIRSFFDRNGFTVHRLKIDHTQSHLSEVEIIPPEEMVRYIARLLKGLGFKVVDDSQREIPSNLAAKIVSLSGLVRGITIMFCDHVKNVIATTRVKMNKEGNRLLHWLPRIVENLSAKVSPELLELLRQPFDLAYSRFYSNVGQGSAQSKAGSPSTAVPSAQSRPPSSPIERIPSISFPAKEASSRGELRAPKPSQSPPPSSLPSEIGPPTASLPLVGVTGTPPPDVARAKPPQAVTADDQREVLRLMKDLDAAETVAKMYRKLIKAHPSRCVRNAEGLLEEVQRLFRATATCVLVKVPHGHGVTIHAQAGKKLVWGAEGREGFPVCTSVVADCLRRQKPVATGSEKTAPSESMVLHQIECAAAAPVVLNGNVIGILYVDRREGLSEFDAHDLRALEKVVKVFEEFPDLTLGLL</sequence>
<dbReference type="AlphaFoldDB" id="A0A2Z4Y5B8"/>
<feature type="compositionally biased region" description="Polar residues" evidence="2">
    <location>
        <begin position="210"/>
        <end position="228"/>
    </location>
</feature>
<dbReference type="KEGG" id="schv:BRCON_0848"/>
<dbReference type="EMBL" id="CP030759">
    <property type="protein sequence ID" value="AXA35625.1"/>
    <property type="molecule type" value="Genomic_DNA"/>
</dbReference>
<feature type="coiled-coil region" evidence="1">
    <location>
        <begin position="10"/>
        <end position="37"/>
    </location>
</feature>
<name>A0A2Z4Y5B8_SUMC1</name>
<dbReference type="Gene3D" id="3.30.450.40">
    <property type="match status" value="1"/>
</dbReference>
<feature type="domain" description="GAF" evidence="3">
    <location>
        <begin position="345"/>
        <end position="466"/>
    </location>
</feature>
<feature type="region of interest" description="Disordered" evidence="2">
    <location>
        <begin position="210"/>
        <end position="303"/>
    </location>
</feature>
<dbReference type="Proteomes" id="UP000262583">
    <property type="component" value="Chromosome"/>
</dbReference>
<reference evidence="4 5" key="1">
    <citation type="submission" date="2018-05" db="EMBL/GenBank/DDBJ databases">
        <title>A metagenomic window into the 2 km-deep terrestrial subsurface aquifer revealed taxonomically and functionally diverse microbial community comprising novel uncultured bacterial lineages.</title>
        <authorList>
            <person name="Kadnikov V.V."/>
            <person name="Mardanov A.V."/>
            <person name="Beletsky A.V."/>
            <person name="Banks D."/>
            <person name="Pimenov N.V."/>
            <person name="Frank Y.A."/>
            <person name="Karnachuk O.V."/>
            <person name="Ravin N.V."/>
        </authorList>
    </citation>
    <scope>NUCLEOTIDE SEQUENCE [LARGE SCALE GENOMIC DNA]</scope>
    <source>
        <strain evidence="4">BY</strain>
    </source>
</reference>
<dbReference type="Pfam" id="PF01590">
    <property type="entry name" value="GAF"/>
    <property type="match status" value="1"/>
</dbReference>
<organism evidence="4 5">
    <name type="scientific">Sumerlaea chitinivorans</name>
    <dbReference type="NCBI Taxonomy" id="2250252"/>
    <lineage>
        <taxon>Bacteria</taxon>
        <taxon>Candidatus Sumerlaeota</taxon>
        <taxon>Candidatus Sumerlaeia</taxon>
        <taxon>Candidatus Sumerlaeales</taxon>
        <taxon>Candidatus Sumerlaeaceae</taxon>
        <taxon>Candidatus Sumerlaea</taxon>
    </lineage>
</organism>
<dbReference type="InterPro" id="IPR003018">
    <property type="entry name" value="GAF"/>
</dbReference>
<evidence type="ECO:0000313" key="4">
    <source>
        <dbReference type="EMBL" id="AXA35625.1"/>
    </source>
</evidence>
<proteinExistence type="predicted"/>
<dbReference type="InterPro" id="IPR029016">
    <property type="entry name" value="GAF-like_dom_sf"/>
</dbReference>
<evidence type="ECO:0000256" key="2">
    <source>
        <dbReference type="SAM" id="MobiDB-lite"/>
    </source>
</evidence>
<protein>
    <recommendedName>
        <fullName evidence="3">GAF domain-containing protein</fullName>
    </recommendedName>
</protein>
<gene>
    <name evidence="4" type="ORF">BRCON_0848</name>
</gene>
<evidence type="ECO:0000313" key="5">
    <source>
        <dbReference type="Proteomes" id="UP000262583"/>
    </source>
</evidence>
<feature type="compositionally biased region" description="Low complexity" evidence="2">
    <location>
        <begin position="229"/>
        <end position="245"/>
    </location>
</feature>
<evidence type="ECO:0000256" key="1">
    <source>
        <dbReference type="SAM" id="Coils"/>
    </source>
</evidence>
<evidence type="ECO:0000259" key="3">
    <source>
        <dbReference type="Pfam" id="PF01590"/>
    </source>
</evidence>